<proteinExistence type="predicted"/>
<sequence>MVFTTFLCYQECSKALGSQVSTQGNGFISPVGLQGAHEYLILLRCSSETIAII</sequence>
<gene>
    <name evidence="1" type="ORF">LCGC14_1825860</name>
</gene>
<dbReference type="AlphaFoldDB" id="A0A0F9H5S4"/>
<evidence type="ECO:0000313" key="1">
    <source>
        <dbReference type="EMBL" id="KKL98296.1"/>
    </source>
</evidence>
<name>A0A0F9H5S4_9ZZZZ</name>
<dbReference type="EMBL" id="LAZR01017957">
    <property type="protein sequence ID" value="KKL98296.1"/>
    <property type="molecule type" value="Genomic_DNA"/>
</dbReference>
<reference evidence="1" key="1">
    <citation type="journal article" date="2015" name="Nature">
        <title>Complex archaea that bridge the gap between prokaryotes and eukaryotes.</title>
        <authorList>
            <person name="Spang A."/>
            <person name="Saw J.H."/>
            <person name="Jorgensen S.L."/>
            <person name="Zaremba-Niedzwiedzka K."/>
            <person name="Martijn J."/>
            <person name="Lind A.E."/>
            <person name="van Eijk R."/>
            <person name="Schleper C."/>
            <person name="Guy L."/>
            <person name="Ettema T.J."/>
        </authorList>
    </citation>
    <scope>NUCLEOTIDE SEQUENCE</scope>
</reference>
<accession>A0A0F9H5S4</accession>
<feature type="non-terminal residue" evidence="1">
    <location>
        <position position="53"/>
    </location>
</feature>
<organism evidence="1">
    <name type="scientific">marine sediment metagenome</name>
    <dbReference type="NCBI Taxonomy" id="412755"/>
    <lineage>
        <taxon>unclassified sequences</taxon>
        <taxon>metagenomes</taxon>
        <taxon>ecological metagenomes</taxon>
    </lineage>
</organism>
<protein>
    <submittedName>
        <fullName evidence="1">Uncharacterized protein</fullName>
    </submittedName>
</protein>
<comment type="caution">
    <text evidence="1">The sequence shown here is derived from an EMBL/GenBank/DDBJ whole genome shotgun (WGS) entry which is preliminary data.</text>
</comment>